<dbReference type="CDD" id="cd07123">
    <property type="entry name" value="ALDH_F4-17_P5CDH"/>
    <property type="match status" value="1"/>
</dbReference>
<dbReference type="GO" id="GO:0010133">
    <property type="term" value="P:L-proline catabolic process to L-glutamate"/>
    <property type="evidence" value="ECO:0007669"/>
    <property type="project" value="UniProtKB-UniPathway"/>
</dbReference>
<evidence type="ECO:0000259" key="10">
    <source>
        <dbReference type="Pfam" id="PF00171"/>
    </source>
</evidence>
<accession>A0A2T0WQG9</accession>
<evidence type="ECO:0000313" key="11">
    <source>
        <dbReference type="EMBL" id="PRY88948.1"/>
    </source>
</evidence>
<dbReference type="Gene3D" id="3.40.309.10">
    <property type="entry name" value="Aldehyde Dehydrogenase, Chain A, domain 2"/>
    <property type="match status" value="1"/>
</dbReference>
<dbReference type="EC" id="1.2.1.88" evidence="3"/>
<feature type="region of interest" description="Disordered" evidence="9">
    <location>
        <begin position="1"/>
        <end position="24"/>
    </location>
</feature>
<evidence type="ECO:0000256" key="2">
    <source>
        <dbReference type="ARBA" id="ARBA00009986"/>
    </source>
</evidence>
<keyword evidence="4" id="KW-0560">Oxidoreductase</keyword>
<dbReference type="Gene3D" id="3.40.605.10">
    <property type="entry name" value="Aldehyde Dehydrogenase, Chain A, domain 1"/>
    <property type="match status" value="1"/>
</dbReference>
<dbReference type="PANTHER" id="PTHR42862">
    <property type="entry name" value="DELTA-1-PYRROLINE-5-CARBOXYLATE DEHYDROGENASE 1, ISOFORM A-RELATED"/>
    <property type="match status" value="1"/>
</dbReference>
<organism evidence="11 12">
    <name type="scientific">Mongoliibacter ruber</name>
    <dbReference type="NCBI Taxonomy" id="1750599"/>
    <lineage>
        <taxon>Bacteria</taxon>
        <taxon>Pseudomonadati</taxon>
        <taxon>Bacteroidota</taxon>
        <taxon>Cytophagia</taxon>
        <taxon>Cytophagales</taxon>
        <taxon>Cyclobacteriaceae</taxon>
        <taxon>Mongoliibacter</taxon>
    </lineage>
</organism>
<evidence type="ECO:0000256" key="7">
    <source>
        <dbReference type="ARBA" id="ARBA00032259"/>
    </source>
</evidence>
<evidence type="ECO:0000256" key="9">
    <source>
        <dbReference type="SAM" id="MobiDB-lite"/>
    </source>
</evidence>
<comment type="pathway">
    <text evidence="1">Amino-acid degradation; L-proline degradation into L-glutamate; L-glutamate from L-proline: step 2/2.</text>
</comment>
<evidence type="ECO:0000256" key="4">
    <source>
        <dbReference type="ARBA" id="ARBA00023002"/>
    </source>
</evidence>
<feature type="domain" description="Aldehyde dehydrogenase" evidence="10">
    <location>
        <begin position="59"/>
        <end position="513"/>
    </location>
</feature>
<keyword evidence="5" id="KW-0520">NAD</keyword>
<sequence length="544" mass="60154">MLKGFFNVPEPKNEPVKSYAPGSPERKELQNKLKELRGQQVDVPMYIGSDEVRTGNKKPMFPPHDHQHLLGHFHEGDASHVEQAINAALGAKEAWESMEWEQRAAIFLKAADLLAGPYRAKINAATMLGQSKNAMQAEIDAACEFIDFLRFNVKYMTEIYSQQPPVSGDGVWNRLEQRPLEGFVFALTPFNFTAIAGNLPTSAALMGNTVVWKPAYTQIYSADVLMQVFKEAGVPDGVINLIYVDGPATGEVVFNHPDFAGIHFTGSTGVFQHIWKTIGENIYKYKSYPRIVGETGGKDFVLAHKSANPKAVAVGLSRGAFEFQGQKCSAASRAYIPSNIWDDVKKFLLEDLSSMKMGPTEDFTNFINAVIDEKAFDKISKYIADAKEADGVEIIAGGNYDKSKGYFIEPTVLVVSDPMYTTMQEEIFGPVLTIYVYNSEHFEEALELVDQTSPYALTGAIFSTDRYAVELATKKLRNAAGNFYINDKPTGAVVGQQPFGGARASGTNDKAGSMINLLRWVSPRTIKETFVSPVDYKYPFLGED</sequence>
<dbReference type="GO" id="GO:0003842">
    <property type="term" value="F:L-glutamate gamma-semialdehyde dehydrogenase activity"/>
    <property type="evidence" value="ECO:0007669"/>
    <property type="project" value="UniProtKB-EC"/>
</dbReference>
<keyword evidence="12" id="KW-1185">Reference proteome</keyword>
<dbReference type="InterPro" id="IPR050485">
    <property type="entry name" value="Proline_metab_enzyme"/>
</dbReference>
<evidence type="ECO:0000256" key="3">
    <source>
        <dbReference type="ARBA" id="ARBA00012884"/>
    </source>
</evidence>
<name>A0A2T0WQG9_9BACT</name>
<evidence type="ECO:0000256" key="6">
    <source>
        <dbReference type="ARBA" id="ARBA00023062"/>
    </source>
</evidence>
<comment type="similarity">
    <text evidence="2">Belongs to the aldehyde dehydrogenase family.</text>
</comment>
<reference evidence="11 12" key="1">
    <citation type="submission" date="2018-03" db="EMBL/GenBank/DDBJ databases">
        <title>Genomic Encyclopedia of Archaeal and Bacterial Type Strains, Phase II (KMG-II): from individual species to whole genera.</title>
        <authorList>
            <person name="Goeker M."/>
        </authorList>
    </citation>
    <scope>NUCLEOTIDE SEQUENCE [LARGE SCALE GENOMIC DNA]</scope>
    <source>
        <strain evidence="11 12">DSM 27929</strain>
    </source>
</reference>
<gene>
    <name evidence="11" type="ORF">CLW00_10368</name>
</gene>
<dbReference type="RefSeq" id="WP_106132748.1">
    <property type="nucleotide sequence ID" value="NZ_PVTR01000003.1"/>
</dbReference>
<keyword evidence="6" id="KW-0642">Proline metabolism</keyword>
<dbReference type="FunFam" id="3.40.309.10:FF:000005">
    <property type="entry name" value="1-pyrroline-5-carboxylate dehydrogenase 1"/>
    <property type="match status" value="1"/>
</dbReference>
<dbReference type="NCBIfam" id="TIGR01236">
    <property type="entry name" value="D1pyr5carbox1"/>
    <property type="match status" value="1"/>
</dbReference>
<dbReference type="Pfam" id="PF00171">
    <property type="entry name" value="Aldedh"/>
    <property type="match status" value="1"/>
</dbReference>
<dbReference type="InterPro" id="IPR016160">
    <property type="entry name" value="Ald_DH_CS_CYS"/>
</dbReference>
<comment type="caution">
    <text evidence="11">The sequence shown here is derived from an EMBL/GenBank/DDBJ whole genome shotgun (WGS) entry which is preliminary data.</text>
</comment>
<dbReference type="GO" id="GO:0009898">
    <property type="term" value="C:cytoplasmic side of plasma membrane"/>
    <property type="evidence" value="ECO:0007669"/>
    <property type="project" value="TreeGrafter"/>
</dbReference>
<dbReference type="InterPro" id="IPR016162">
    <property type="entry name" value="Ald_DH_N"/>
</dbReference>
<protein>
    <recommendedName>
        <fullName evidence="7">L-glutamate gamma-semialdehyde dehydrogenase</fullName>
        <ecNumber evidence="3">1.2.1.88</ecNumber>
    </recommendedName>
    <alternativeName>
        <fullName evidence="7">L-glutamate gamma-semialdehyde dehydrogenase</fullName>
    </alternativeName>
</protein>
<dbReference type="PANTHER" id="PTHR42862:SF1">
    <property type="entry name" value="DELTA-1-PYRROLINE-5-CARBOXYLATE DEHYDROGENASE 2, ISOFORM A-RELATED"/>
    <property type="match status" value="1"/>
</dbReference>
<dbReference type="UniPathway" id="UPA00261">
    <property type="reaction ID" value="UER00374"/>
</dbReference>
<evidence type="ECO:0000256" key="8">
    <source>
        <dbReference type="ARBA" id="ARBA00048142"/>
    </source>
</evidence>
<evidence type="ECO:0000256" key="5">
    <source>
        <dbReference type="ARBA" id="ARBA00023027"/>
    </source>
</evidence>
<dbReference type="AlphaFoldDB" id="A0A2T0WQG9"/>
<proteinExistence type="inferred from homology"/>
<evidence type="ECO:0000256" key="1">
    <source>
        <dbReference type="ARBA" id="ARBA00004786"/>
    </source>
</evidence>
<comment type="catalytic activity">
    <reaction evidence="8">
        <text>L-glutamate 5-semialdehyde + NAD(+) + H2O = L-glutamate + NADH + 2 H(+)</text>
        <dbReference type="Rhea" id="RHEA:30235"/>
        <dbReference type="ChEBI" id="CHEBI:15377"/>
        <dbReference type="ChEBI" id="CHEBI:15378"/>
        <dbReference type="ChEBI" id="CHEBI:29985"/>
        <dbReference type="ChEBI" id="CHEBI:57540"/>
        <dbReference type="ChEBI" id="CHEBI:57945"/>
        <dbReference type="ChEBI" id="CHEBI:58066"/>
        <dbReference type="EC" id="1.2.1.88"/>
    </reaction>
</comment>
<dbReference type="Proteomes" id="UP000238157">
    <property type="component" value="Unassembled WGS sequence"/>
</dbReference>
<dbReference type="EMBL" id="PVTR01000003">
    <property type="protein sequence ID" value="PRY88948.1"/>
    <property type="molecule type" value="Genomic_DNA"/>
</dbReference>
<dbReference type="PROSITE" id="PS00070">
    <property type="entry name" value="ALDEHYDE_DEHYDR_CYS"/>
    <property type="match status" value="1"/>
</dbReference>
<dbReference type="InterPro" id="IPR016161">
    <property type="entry name" value="Ald_DH/histidinol_DH"/>
</dbReference>
<dbReference type="InterPro" id="IPR016163">
    <property type="entry name" value="Ald_DH_C"/>
</dbReference>
<evidence type="ECO:0000313" key="12">
    <source>
        <dbReference type="Proteomes" id="UP000238157"/>
    </source>
</evidence>
<dbReference type="InterPro" id="IPR005931">
    <property type="entry name" value="P5CDH/ALDH4A1"/>
</dbReference>
<dbReference type="FunFam" id="3.40.605.10:FF:000006">
    <property type="entry name" value="1-pyrroline-5-carboxylate dehydrogenase"/>
    <property type="match status" value="1"/>
</dbReference>
<dbReference type="InterPro" id="IPR015590">
    <property type="entry name" value="Aldehyde_DH_dom"/>
</dbReference>
<dbReference type="SUPFAM" id="SSF53720">
    <property type="entry name" value="ALDH-like"/>
    <property type="match status" value="1"/>
</dbReference>
<dbReference type="GO" id="GO:0004657">
    <property type="term" value="F:proline dehydrogenase activity"/>
    <property type="evidence" value="ECO:0007669"/>
    <property type="project" value="UniProtKB-ARBA"/>
</dbReference>
<dbReference type="OrthoDB" id="9762913at2"/>